<protein>
    <recommendedName>
        <fullName evidence="4">Proteasome assembly chaperone 1</fullName>
    </recommendedName>
</protein>
<dbReference type="InterPro" id="IPR016565">
    <property type="entry name" value="Proteasome_assmbl_chp_1"/>
</dbReference>
<gene>
    <name evidence="2" type="ORF">DFQ27_003117</name>
</gene>
<accession>A0A9P6Q905</accession>
<proteinExistence type="predicted"/>
<dbReference type="OrthoDB" id="17536at2759"/>
<evidence type="ECO:0008006" key="4">
    <source>
        <dbReference type="Google" id="ProtNLM"/>
    </source>
</evidence>
<evidence type="ECO:0000313" key="2">
    <source>
        <dbReference type="EMBL" id="KAG0261155.1"/>
    </source>
</evidence>
<dbReference type="Pfam" id="PF16094">
    <property type="entry name" value="PAC1"/>
    <property type="match status" value="1"/>
</dbReference>
<feature type="compositionally biased region" description="Basic and acidic residues" evidence="1">
    <location>
        <begin position="1"/>
        <end position="10"/>
    </location>
</feature>
<dbReference type="PANTHER" id="PTHR37227">
    <property type="entry name" value="OS01G0219000 PROTEIN"/>
    <property type="match status" value="1"/>
</dbReference>
<comment type="caution">
    <text evidence="2">The sequence shown here is derived from an EMBL/GenBank/DDBJ whole genome shotgun (WGS) entry which is preliminary data.</text>
</comment>
<reference evidence="2" key="1">
    <citation type="journal article" date="2020" name="Fungal Divers.">
        <title>Resolving the Mortierellaceae phylogeny through synthesis of multi-gene phylogenetics and phylogenomics.</title>
        <authorList>
            <person name="Vandepol N."/>
            <person name="Liber J."/>
            <person name="Desiro A."/>
            <person name="Na H."/>
            <person name="Kennedy M."/>
            <person name="Barry K."/>
            <person name="Grigoriev I.V."/>
            <person name="Miller A.N."/>
            <person name="O'Donnell K."/>
            <person name="Stajich J.E."/>
            <person name="Bonito G."/>
        </authorList>
    </citation>
    <scope>NUCLEOTIDE SEQUENCE</scope>
    <source>
        <strain evidence="2">BC1065</strain>
    </source>
</reference>
<dbReference type="PANTHER" id="PTHR37227:SF2">
    <property type="entry name" value="OS01G0219000 PROTEIN"/>
    <property type="match status" value="1"/>
</dbReference>
<keyword evidence="3" id="KW-1185">Reference proteome</keyword>
<dbReference type="AlphaFoldDB" id="A0A9P6Q905"/>
<dbReference type="Proteomes" id="UP000807716">
    <property type="component" value="Unassembled WGS sequence"/>
</dbReference>
<dbReference type="EMBL" id="JAAAJB010000225">
    <property type="protein sequence ID" value="KAG0261155.1"/>
    <property type="molecule type" value="Genomic_DNA"/>
</dbReference>
<evidence type="ECO:0000313" key="3">
    <source>
        <dbReference type="Proteomes" id="UP000807716"/>
    </source>
</evidence>
<evidence type="ECO:0000256" key="1">
    <source>
        <dbReference type="SAM" id="MobiDB-lite"/>
    </source>
</evidence>
<sequence>MDEDHHRYQSSDEEDFQPDVFGQRPSQPVFSKPIVLWKDPNTGSARTFKTLLVGTAFGGSTFLHSLQKKTLIGTLLQPGVDLKDNTLNVDSPFNANGNIYTLDADPSVAIIPVHYQVKDHDSLFFARTLLDTIKADRIIVLDTLSPSTYLSGSYDTDYNLPWLRLLKTTGSQDVPQIPTLEVPNLVQNLGAALVSHCEIRGKKDVFLVLSLQEAIYGKAVTTKATIQGFQDALAHLGLESVGRAADFNLVQQILQKSLDKKAGQRRMQDDRLYA</sequence>
<feature type="region of interest" description="Disordered" evidence="1">
    <location>
        <begin position="1"/>
        <end position="27"/>
    </location>
</feature>
<organism evidence="2 3">
    <name type="scientific">Actinomortierella ambigua</name>
    <dbReference type="NCBI Taxonomy" id="1343610"/>
    <lineage>
        <taxon>Eukaryota</taxon>
        <taxon>Fungi</taxon>
        <taxon>Fungi incertae sedis</taxon>
        <taxon>Mucoromycota</taxon>
        <taxon>Mortierellomycotina</taxon>
        <taxon>Mortierellomycetes</taxon>
        <taxon>Mortierellales</taxon>
        <taxon>Mortierellaceae</taxon>
        <taxon>Actinomortierella</taxon>
    </lineage>
</organism>
<dbReference type="GO" id="GO:0005783">
    <property type="term" value="C:endoplasmic reticulum"/>
    <property type="evidence" value="ECO:0007669"/>
    <property type="project" value="InterPro"/>
</dbReference>
<name>A0A9P6Q905_9FUNG</name>
<dbReference type="GO" id="GO:0043248">
    <property type="term" value="P:proteasome assembly"/>
    <property type="evidence" value="ECO:0007669"/>
    <property type="project" value="InterPro"/>
</dbReference>